<dbReference type="Gene3D" id="3.40.50.1400">
    <property type="match status" value="2"/>
</dbReference>
<reference evidence="9 10" key="1">
    <citation type="journal article" date="2023" name="Plants (Basel)">
        <title>Bridging the Gap: Combining Genomics and Transcriptomics Approaches to Understand Stylosanthes scabra, an Orphan Legume from the Brazilian Caatinga.</title>
        <authorList>
            <person name="Ferreira-Neto J.R.C."/>
            <person name="da Silva M.D."/>
            <person name="Binneck E."/>
            <person name="de Melo N.F."/>
            <person name="da Silva R.H."/>
            <person name="de Melo A.L.T.M."/>
            <person name="Pandolfi V."/>
            <person name="Bustamante F.O."/>
            <person name="Brasileiro-Vidal A.C."/>
            <person name="Benko-Iseppon A.M."/>
        </authorList>
    </citation>
    <scope>NUCLEOTIDE SEQUENCE [LARGE SCALE GENOMIC DNA]</scope>
    <source>
        <tissue evidence="9">Leaves</tissue>
    </source>
</reference>
<keyword evidence="4 8" id="KW-0350">Heme biosynthesis</keyword>
<comment type="catalytic activity">
    <reaction evidence="7 8">
        <text>heme b + 2 H(+) = protoporphyrin IX + Fe(2+)</text>
        <dbReference type="Rhea" id="RHEA:22584"/>
        <dbReference type="ChEBI" id="CHEBI:15378"/>
        <dbReference type="ChEBI" id="CHEBI:29033"/>
        <dbReference type="ChEBI" id="CHEBI:57306"/>
        <dbReference type="ChEBI" id="CHEBI:60344"/>
        <dbReference type="EC" id="4.98.1.1"/>
    </reaction>
</comment>
<keyword evidence="5 8" id="KW-0456">Lyase</keyword>
<gene>
    <name evidence="9" type="ORF">PIB30_006164</name>
</gene>
<keyword evidence="8" id="KW-0150">Chloroplast</keyword>
<evidence type="ECO:0000256" key="8">
    <source>
        <dbReference type="RuleBase" id="RU000607"/>
    </source>
</evidence>
<dbReference type="InterPro" id="IPR033644">
    <property type="entry name" value="Ferrochelatase_C"/>
</dbReference>
<comment type="subcellular location">
    <subcellularLocation>
        <location evidence="8">Plastid</location>
        <location evidence="8">Chloroplast</location>
    </subcellularLocation>
</comment>
<name>A0ABU6X1L4_9FABA</name>
<evidence type="ECO:0000256" key="4">
    <source>
        <dbReference type="ARBA" id="ARBA00023133"/>
    </source>
</evidence>
<comment type="function">
    <text evidence="8">Catalyzes the ferrous insertion into protoporphyrin IX.</text>
</comment>
<evidence type="ECO:0000256" key="2">
    <source>
        <dbReference type="ARBA" id="ARBA00007718"/>
    </source>
</evidence>
<dbReference type="EC" id="4.98.1.1" evidence="8"/>
<keyword evidence="6 8" id="KW-0627">Porphyrin biosynthesis</keyword>
<organism evidence="9 10">
    <name type="scientific">Stylosanthes scabra</name>
    <dbReference type="NCBI Taxonomy" id="79078"/>
    <lineage>
        <taxon>Eukaryota</taxon>
        <taxon>Viridiplantae</taxon>
        <taxon>Streptophyta</taxon>
        <taxon>Embryophyta</taxon>
        <taxon>Tracheophyta</taxon>
        <taxon>Spermatophyta</taxon>
        <taxon>Magnoliopsida</taxon>
        <taxon>eudicotyledons</taxon>
        <taxon>Gunneridae</taxon>
        <taxon>Pentapetalae</taxon>
        <taxon>rosids</taxon>
        <taxon>fabids</taxon>
        <taxon>Fabales</taxon>
        <taxon>Fabaceae</taxon>
        <taxon>Papilionoideae</taxon>
        <taxon>50 kb inversion clade</taxon>
        <taxon>dalbergioids sensu lato</taxon>
        <taxon>Dalbergieae</taxon>
        <taxon>Pterocarpus clade</taxon>
        <taxon>Stylosanthes</taxon>
    </lineage>
</organism>
<evidence type="ECO:0000256" key="1">
    <source>
        <dbReference type="ARBA" id="ARBA00004943"/>
    </source>
</evidence>
<proteinExistence type="inferred from homology"/>
<accession>A0ABU6X1L4</accession>
<dbReference type="CDD" id="cd03411">
    <property type="entry name" value="Ferrochelatase_N"/>
    <property type="match status" value="1"/>
</dbReference>
<dbReference type="PANTHER" id="PTHR11108">
    <property type="entry name" value="FERROCHELATASE"/>
    <property type="match status" value="1"/>
</dbReference>
<comment type="similarity">
    <text evidence="2 8">Belongs to the ferrochelatase family.</text>
</comment>
<evidence type="ECO:0000256" key="3">
    <source>
        <dbReference type="ARBA" id="ARBA00023004"/>
    </source>
</evidence>
<dbReference type="Pfam" id="PF00762">
    <property type="entry name" value="Ferrochelatase"/>
    <property type="match status" value="1"/>
</dbReference>
<dbReference type="PROSITE" id="PS00534">
    <property type="entry name" value="FERROCHELATASE"/>
    <property type="match status" value="1"/>
</dbReference>
<evidence type="ECO:0000256" key="5">
    <source>
        <dbReference type="ARBA" id="ARBA00023239"/>
    </source>
</evidence>
<evidence type="ECO:0000313" key="9">
    <source>
        <dbReference type="EMBL" id="MED6192019.1"/>
    </source>
</evidence>
<keyword evidence="8" id="KW-0934">Plastid</keyword>
<dbReference type="InterPro" id="IPR033659">
    <property type="entry name" value="Ferrochelatase_N"/>
</dbReference>
<comment type="caution">
    <text evidence="9">The sequence shown here is derived from an EMBL/GenBank/DDBJ whole genome shotgun (WGS) entry which is preliminary data.</text>
</comment>
<evidence type="ECO:0000256" key="7">
    <source>
        <dbReference type="ARBA" id="ARBA00049380"/>
    </source>
</evidence>
<dbReference type="CDD" id="cd00419">
    <property type="entry name" value="Ferrochelatase_C"/>
    <property type="match status" value="1"/>
</dbReference>
<dbReference type="PANTHER" id="PTHR11108:SF1">
    <property type="entry name" value="FERROCHELATASE, MITOCHONDRIAL"/>
    <property type="match status" value="1"/>
</dbReference>
<dbReference type="SUPFAM" id="SSF103511">
    <property type="entry name" value="Chlorophyll a-b binding protein"/>
    <property type="match status" value="1"/>
</dbReference>
<dbReference type="InterPro" id="IPR001015">
    <property type="entry name" value="Ferrochelatase"/>
</dbReference>
<dbReference type="InterPro" id="IPR019772">
    <property type="entry name" value="Ferrochelatase_AS"/>
</dbReference>
<dbReference type="Proteomes" id="UP001341840">
    <property type="component" value="Unassembled WGS sequence"/>
</dbReference>
<keyword evidence="3 8" id="KW-0408">Iron</keyword>
<evidence type="ECO:0000256" key="6">
    <source>
        <dbReference type="ARBA" id="ARBA00023244"/>
    </source>
</evidence>
<comment type="pathway">
    <text evidence="1 8">Porphyrin-containing compound metabolism; protoheme biosynthesis; protoheme from protoporphyrin-IX: step 1/1.</text>
</comment>
<sequence length="510" mass="56729">MNSPIHAPSSPSSSCSYIRRPPPCLTHASRNFKFPLLLPQAICTSQKMYRCSGGQVEPSTTTNPLKNYALGRCSPGWSEAQSLVSKQSLRRHLLPVDALVTPTSQDISDSGTPLVGDDKVGVLLLNLGGPETLDDVQPFLFNLFADPDIIRLPRLFSFLQKPLAQFVSVVRAPKSKEGYASIGGGSPLRRMTDEQAEELRKSLCAKNVPAKVYVGMRYWHPFTEEAIEQIKRDGITKLVVLPLYPQFSISTSGSSLRLLESIFREDEYLVNMEHTVIPSWYQREGYIKAMANLIENELKGFDRPEEVMIFFSAHGVPLAYVEEAGDPYKAEMEECSRVGPVEWLKPYTDDTIVELGKKGVKSLLAVPISFVSEHIETLEEIDVEYKELALSSGIEKWGRVPALGCEPTFISDLADAVIESLPYVGAMAVSDLEARQSLVPLGSVEELLAVYDAQRRELPPPVLVWEWGWTKSAETWNGRAAMLAVLLLLFLEVTTGEGFLHQWGILPLFR</sequence>
<protein>
    <recommendedName>
        <fullName evidence="8">Ferrochelatase</fullName>
        <ecNumber evidence="8">4.98.1.1</ecNumber>
    </recommendedName>
</protein>
<dbReference type="SUPFAM" id="SSF53800">
    <property type="entry name" value="Chelatase"/>
    <property type="match status" value="1"/>
</dbReference>
<evidence type="ECO:0000313" key="10">
    <source>
        <dbReference type="Proteomes" id="UP001341840"/>
    </source>
</evidence>
<keyword evidence="10" id="KW-1185">Reference proteome</keyword>
<dbReference type="EMBL" id="JASCZI010211461">
    <property type="protein sequence ID" value="MED6192019.1"/>
    <property type="molecule type" value="Genomic_DNA"/>
</dbReference>
<dbReference type="NCBIfam" id="TIGR00109">
    <property type="entry name" value="hemH"/>
    <property type="match status" value="1"/>
</dbReference>
<dbReference type="HAMAP" id="MF_00323">
    <property type="entry name" value="Ferrochelatase"/>
    <property type="match status" value="1"/>
</dbReference>